<dbReference type="InterPro" id="IPR002938">
    <property type="entry name" value="FAD-bd"/>
</dbReference>
<dbReference type="OrthoDB" id="655030at2759"/>
<dbReference type="Pfam" id="PF01494">
    <property type="entry name" value="FAD_binding_3"/>
    <property type="match status" value="2"/>
</dbReference>
<reference evidence="7" key="1">
    <citation type="submission" date="2021-11" db="EMBL/GenBank/DDBJ databases">
        <authorList>
            <person name="Herlambang A."/>
            <person name="Guo Y."/>
            <person name="Takashima Y."/>
            <person name="Nishizawa T."/>
        </authorList>
    </citation>
    <scope>NUCLEOTIDE SEQUENCE</scope>
    <source>
        <strain evidence="7">E1425</strain>
    </source>
</reference>
<evidence type="ECO:0000313" key="7">
    <source>
        <dbReference type="EMBL" id="GJJ68679.1"/>
    </source>
</evidence>
<sequence>MNPHRTRKPVDEFDDTPVKYPSQLPPKSDGKTPHVMIVGAGLAGLLLAILLDKAGIPYEIYERASTVKPLGSIMSLNANILGAIEQIGLLDELKAISFPAGNSKIMYENMEVIAMFDNSSTDSELGYNFFNFPRPKFHQLLLSKIPAERIHYNKKVMSMIQNKEGVMIRCADGTTYHGDILVGADGAHSGVRQGLYKTLQEQNLLPASDTTDMSNGFLAMVGTTDSMDPEQYPFLKSQTSNFSQIIGRGTRFSWSEFNMSENRVCWVIISQIASVADFEKIKFRNSEWTSESNSEFIDQVKDFKVPGGGTLGKLISATPAANISKVFLEEKLFNTWSHGRTVLIGDAAHKLLPSAGQGAVCALQDAVILANCLYELESLDRDAIQAACLDYKDQRYHYVAEMYGRSKINGIVLHGQTLKERIIRHVALNWVPESLKLKEIRKGAAYRPMVTFLPPIPKRGKIDILLQKPSKRYEREQRKKREEMTLKSQSTSNDTSLGRVTSSVAV</sequence>
<feature type="compositionally biased region" description="Polar residues" evidence="5">
    <location>
        <begin position="486"/>
        <end position="506"/>
    </location>
</feature>
<dbReference type="PANTHER" id="PTHR47356">
    <property type="entry name" value="FAD-DEPENDENT MONOOXYGENASE ASQG-RELATED"/>
    <property type="match status" value="1"/>
</dbReference>
<dbReference type="SUPFAM" id="SSF51905">
    <property type="entry name" value="FAD/NAD(P)-binding domain"/>
    <property type="match status" value="1"/>
</dbReference>
<organism evidence="7 8">
    <name type="scientific">Entomortierella parvispora</name>
    <dbReference type="NCBI Taxonomy" id="205924"/>
    <lineage>
        <taxon>Eukaryota</taxon>
        <taxon>Fungi</taxon>
        <taxon>Fungi incertae sedis</taxon>
        <taxon>Mucoromycota</taxon>
        <taxon>Mortierellomycotina</taxon>
        <taxon>Mortierellomycetes</taxon>
        <taxon>Mortierellales</taxon>
        <taxon>Mortierellaceae</taxon>
        <taxon>Entomortierella</taxon>
    </lineage>
</organism>
<evidence type="ECO:0000256" key="4">
    <source>
        <dbReference type="ARBA" id="ARBA00023002"/>
    </source>
</evidence>
<accession>A0A9P3LSA3</accession>
<name>A0A9P3LSA3_9FUNG</name>
<dbReference type="PRINTS" id="PR00420">
    <property type="entry name" value="RNGMNOXGNASE"/>
</dbReference>
<dbReference type="GO" id="GO:0004497">
    <property type="term" value="F:monooxygenase activity"/>
    <property type="evidence" value="ECO:0007669"/>
    <property type="project" value="InterPro"/>
</dbReference>
<feature type="domain" description="FAD-binding" evidence="6">
    <location>
        <begin position="321"/>
        <end position="399"/>
    </location>
</feature>
<evidence type="ECO:0000256" key="1">
    <source>
        <dbReference type="ARBA" id="ARBA00007992"/>
    </source>
</evidence>
<dbReference type="EMBL" id="BQFW01000002">
    <property type="protein sequence ID" value="GJJ68679.1"/>
    <property type="molecule type" value="Genomic_DNA"/>
</dbReference>
<feature type="compositionally biased region" description="Basic and acidic residues" evidence="5">
    <location>
        <begin position="472"/>
        <end position="485"/>
    </location>
</feature>
<dbReference type="GO" id="GO:0071949">
    <property type="term" value="F:FAD binding"/>
    <property type="evidence" value="ECO:0007669"/>
    <property type="project" value="InterPro"/>
</dbReference>
<feature type="region of interest" description="Disordered" evidence="5">
    <location>
        <begin position="472"/>
        <end position="506"/>
    </location>
</feature>
<keyword evidence="2" id="KW-0285">Flavoprotein</keyword>
<dbReference type="Proteomes" id="UP000827284">
    <property type="component" value="Unassembled WGS sequence"/>
</dbReference>
<comment type="similarity">
    <text evidence="1">Belongs to the paxM FAD-dependent monooxygenase family.</text>
</comment>
<evidence type="ECO:0000259" key="6">
    <source>
        <dbReference type="Pfam" id="PF01494"/>
    </source>
</evidence>
<protein>
    <recommendedName>
        <fullName evidence="6">FAD-binding domain-containing protein</fullName>
    </recommendedName>
</protein>
<keyword evidence="3" id="KW-0274">FAD</keyword>
<evidence type="ECO:0000256" key="5">
    <source>
        <dbReference type="SAM" id="MobiDB-lite"/>
    </source>
</evidence>
<proteinExistence type="inferred from homology"/>
<reference evidence="7" key="2">
    <citation type="journal article" date="2022" name="Microbiol. Resour. Announc.">
        <title>Whole-Genome Sequence of Entomortierella parvispora E1425, a Mucoromycotan Fungus Associated with Burkholderiaceae-Related Endosymbiotic Bacteria.</title>
        <authorList>
            <person name="Herlambang A."/>
            <person name="Guo Y."/>
            <person name="Takashima Y."/>
            <person name="Narisawa K."/>
            <person name="Ohta H."/>
            <person name="Nishizawa T."/>
        </authorList>
    </citation>
    <scope>NUCLEOTIDE SEQUENCE</scope>
    <source>
        <strain evidence="7">E1425</strain>
    </source>
</reference>
<evidence type="ECO:0000313" key="8">
    <source>
        <dbReference type="Proteomes" id="UP000827284"/>
    </source>
</evidence>
<keyword evidence="8" id="KW-1185">Reference proteome</keyword>
<feature type="region of interest" description="Disordered" evidence="5">
    <location>
        <begin position="1"/>
        <end position="29"/>
    </location>
</feature>
<keyword evidence="4" id="KW-0560">Oxidoreductase</keyword>
<evidence type="ECO:0000256" key="2">
    <source>
        <dbReference type="ARBA" id="ARBA00022630"/>
    </source>
</evidence>
<gene>
    <name evidence="7" type="ORF">EMPS_01025</name>
</gene>
<dbReference type="Gene3D" id="3.50.50.60">
    <property type="entry name" value="FAD/NAD(P)-binding domain"/>
    <property type="match status" value="1"/>
</dbReference>
<dbReference type="AlphaFoldDB" id="A0A9P3LSA3"/>
<comment type="caution">
    <text evidence="7">The sequence shown here is derived from an EMBL/GenBank/DDBJ whole genome shotgun (WGS) entry which is preliminary data.</text>
</comment>
<evidence type="ECO:0000256" key="3">
    <source>
        <dbReference type="ARBA" id="ARBA00022827"/>
    </source>
</evidence>
<dbReference type="PANTHER" id="PTHR47356:SF2">
    <property type="entry name" value="FAD-BINDING DOMAIN-CONTAINING PROTEIN-RELATED"/>
    <property type="match status" value="1"/>
</dbReference>
<dbReference type="InterPro" id="IPR050562">
    <property type="entry name" value="FAD_mOase_fung"/>
</dbReference>
<feature type="domain" description="FAD-binding" evidence="6">
    <location>
        <begin position="34"/>
        <end position="199"/>
    </location>
</feature>
<dbReference type="InterPro" id="IPR036188">
    <property type="entry name" value="FAD/NAD-bd_sf"/>
</dbReference>